<feature type="domain" description="Enoyl reductase (ER)" evidence="1">
    <location>
        <begin position="10"/>
        <end position="329"/>
    </location>
</feature>
<proteinExistence type="predicted"/>
<name>A0A444M9T5_9RHOB</name>
<dbReference type="EMBL" id="SBLC01000019">
    <property type="protein sequence ID" value="RWY39916.1"/>
    <property type="molecule type" value="Genomic_DNA"/>
</dbReference>
<dbReference type="Pfam" id="PF08240">
    <property type="entry name" value="ADH_N"/>
    <property type="match status" value="1"/>
</dbReference>
<dbReference type="Pfam" id="PF00107">
    <property type="entry name" value="ADH_zinc_N"/>
    <property type="match status" value="1"/>
</dbReference>
<reference evidence="2 3" key="1">
    <citation type="journal article" date="2015" name="Int. J. Syst. Evol. Microbiol.">
        <title>Gemmobacter intermedius sp. nov., isolated from a white stork (Ciconia ciconia).</title>
        <authorList>
            <person name="Kampfer P."/>
            <person name="Jerzak L."/>
            <person name="Wilharm G."/>
            <person name="Golke J."/>
            <person name="Busse H.J."/>
            <person name="Glaeser S.P."/>
        </authorList>
    </citation>
    <scope>NUCLEOTIDE SEQUENCE [LARGE SCALE GENOMIC DNA]</scope>
    <source>
        <strain evidence="2 3">119/4</strain>
    </source>
</reference>
<dbReference type="InterPro" id="IPR036291">
    <property type="entry name" value="NAD(P)-bd_dom_sf"/>
</dbReference>
<dbReference type="InterPro" id="IPR051397">
    <property type="entry name" value="Zn-ADH-like_protein"/>
</dbReference>
<gene>
    <name evidence="2" type="ORF">EP867_13125</name>
</gene>
<dbReference type="AlphaFoldDB" id="A0A444M9T5"/>
<dbReference type="PANTHER" id="PTHR43677:SF4">
    <property type="entry name" value="QUINONE OXIDOREDUCTASE-LIKE PROTEIN 2"/>
    <property type="match status" value="1"/>
</dbReference>
<dbReference type="CDD" id="cd08241">
    <property type="entry name" value="QOR1"/>
    <property type="match status" value="1"/>
</dbReference>
<evidence type="ECO:0000259" key="1">
    <source>
        <dbReference type="SMART" id="SM00829"/>
    </source>
</evidence>
<dbReference type="Gene3D" id="3.40.50.720">
    <property type="entry name" value="NAD(P)-binding Rossmann-like Domain"/>
    <property type="match status" value="1"/>
</dbReference>
<dbReference type="SUPFAM" id="SSF51735">
    <property type="entry name" value="NAD(P)-binding Rossmann-fold domains"/>
    <property type="match status" value="1"/>
</dbReference>
<dbReference type="GO" id="GO:0016491">
    <property type="term" value="F:oxidoreductase activity"/>
    <property type="evidence" value="ECO:0007669"/>
    <property type="project" value="InterPro"/>
</dbReference>
<dbReference type="InterPro" id="IPR020843">
    <property type="entry name" value="ER"/>
</dbReference>
<dbReference type="OrthoDB" id="4190732at2"/>
<dbReference type="SUPFAM" id="SSF50129">
    <property type="entry name" value="GroES-like"/>
    <property type="match status" value="1"/>
</dbReference>
<evidence type="ECO:0000313" key="3">
    <source>
        <dbReference type="Proteomes" id="UP000287168"/>
    </source>
</evidence>
<evidence type="ECO:0000313" key="2">
    <source>
        <dbReference type="EMBL" id="RWY39916.1"/>
    </source>
</evidence>
<dbReference type="SMART" id="SM00829">
    <property type="entry name" value="PKS_ER"/>
    <property type="match status" value="1"/>
</dbReference>
<dbReference type="RefSeq" id="WP_128489943.1">
    <property type="nucleotide sequence ID" value="NZ_JBHLXB010000025.1"/>
</dbReference>
<organism evidence="2 3">
    <name type="scientific">Falsigemmobacter intermedius</name>
    <dbReference type="NCBI Taxonomy" id="1553448"/>
    <lineage>
        <taxon>Bacteria</taxon>
        <taxon>Pseudomonadati</taxon>
        <taxon>Pseudomonadota</taxon>
        <taxon>Alphaproteobacteria</taxon>
        <taxon>Rhodobacterales</taxon>
        <taxon>Paracoccaceae</taxon>
        <taxon>Falsigemmobacter</taxon>
    </lineage>
</organism>
<dbReference type="InterPro" id="IPR013149">
    <property type="entry name" value="ADH-like_C"/>
</dbReference>
<dbReference type="InterPro" id="IPR013154">
    <property type="entry name" value="ADH-like_N"/>
</dbReference>
<sequence>MNILLSEAPGGPESLILTTVAKPEPGPGEVRIRVRMVGINYPDTLVIEDRYQIRPPRPFAPGGEFVGEIDALGAGVEGLAVGQRVMALPLWGAMAEWVCVAADKCHSVPEGVSDEAAAALQMTYGTSLYALEERGGLKAGETVVVLGAAGGIGLASVELAKHLGAKVIACVSSEEKAQTARDHGANEVLIYPAGPLDRDAAKEFSNGLKALTGTRGADIVVDAVGGSYSEPALRCMAWGGRFLIVGFPAGIAQIPANLPLLKSCDIRGIFWGAAVERDPEANRKAMQRLLALCQAGHIRPRIDRVYPLSEGGAAIASLSARGVRGKVLVAL</sequence>
<dbReference type="InterPro" id="IPR011032">
    <property type="entry name" value="GroES-like_sf"/>
</dbReference>
<keyword evidence="3" id="KW-1185">Reference proteome</keyword>
<dbReference type="PANTHER" id="PTHR43677">
    <property type="entry name" value="SHORT-CHAIN DEHYDROGENASE/REDUCTASE"/>
    <property type="match status" value="1"/>
</dbReference>
<protein>
    <submittedName>
        <fullName evidence="2">NADPH:quinone oxidoreductase family protein</fullName>
    </submittedName>
</protein>
<comment type="caution">
    <text evidence="2">The sequence shown here is derived from an EMBL/GenBank/DDBJ whole genome shotgun (WGS) entry which is preliminary data.</text>
</comment>
<accession>A0A444M9T5</accession>
<dbReference type="Proteomes" id="UP000287168">
    <property type="component" value="Unassembled WGS sequence"/>
</dbReference>
<dbReference type="Gene3D" id="3.90.180.10">
    <property type="entry name" value="Medium-chain alcohol dehydrogenases, catalytic domain"/>
    <property type="match status" value="1"/>
</dbReference>